<dbReference type="EMBL" id="OU015566">
    <property type="protein sequence ID" value="CAG5102881.1"/>
    <property type="molecule type" value="Genomic_DNA"/>
</dbReference>
<keyword evidence="1" id="KW-0472">Membrane</keyword>
<keyword evidence="1" id="KW-1133">Transmembrane helix</keyword>
<evidence type="ECO:0000313" key="2">
    <source>
        <dbReference type="EMBL" id="CAG5102881.1"/>
    </source>
</evidence>
<sequence>MKRDTSLKDFSKISESNLTETTPAKFEPPSFLLEDYKNLKIENAAIKSSRKSERKRARRIIITLSLIICIAASSIITIFVIYGKSVIDGIHLGDATIKEEFDEQKTRLITLENFHQNLIDRDDQANQILKAVQEATLENLGTIINLQTEINVVHKKLDILYSCLSNGGCPQTLLPIWTFSETTTSATTTPTESPETIPTLETITCSAANRVNNSVVIFVMLLVNSLE</sequence>
<protein>
    <submittedName>
        <fullName evidence="2">Oidioi.mRNA.OKI2018_I69.chr1.g509.t1.cds</fullName>
    </submittedName>
</protein>
<organism evidence="2 3">
    <name type="scientific">Oikopleura dioica</name>
    <name type="common">Tunicate</name>
    <dbReference type="NCBI Taxonomy" id="34765"/>
    <lineage>
        <taxon>Eukaryota</taxon>
        <taxon>Metazoa</taxon>
        <taxon>Chordata</taxon>
        <taxon>Tunicata</taxon>
        <taxon>Appendicularia</taxon>
        <taxon>Copelata</taxon>
        <taxon>Oikopleuridae</taxon>
        <taxon>Oikopleura</taxon>
    </lineage>
</organism>
<gene>
    <name evidence="2" type="ORF">OKIOD_LOCUS9274</name>
</gene>
<name>A0ABN7SPH1_OIKDI</name>
<proteinExistence type="predicted"/>
<evidence type="ECO:0000256" key="1">
    <source>
        <dbReference type="SAM" id="Phobius"/>
    </source>
</evidence>
<keyword evidence="1" id="KW-0812">Transmembrane</keyword>
<feature type="transmembrane region" description="Helical" evidence="1">
    <location>
        <begin position="60"/>
        <end position="82"/>
    </location>
</feature>
<keyword evidence="3" id="KW-1185">Reference proteome</keyword>
<evidence type="ECO:0000313" key="3">
    <source>
        <dbReference type="Proteomes" id="UP001158576"/>
    </source>
</evidence>
<accession>A0ABN7SPH1</accession>
<reference evidence="2 3" key="1">
    <citation type="submission" date="2021-04" db="EMBL/GenBank/DDBJ databases">
        <authorList>
            <person name="Bliznina A."/>
        </authorList>
    </citation>
    <scope>NUCLEOTIDE SEQUENCE [LARGE SCALE GENOMIC DNA]</scope>
</reference>
<dbReference type="Proteomes" id="UP001158576">
    <property type="component" value="Chromosome 1"/>
</dbReference>